<dbReference type="InterPro" id="IPR033753">
    <property type="entry name" value="GCV_H/Fam206"/>
</dbReference>
<dbReference type="PANTHER" id="PTHR11715:SF3">
    <property type="entry name" value="GLYCINE CLEAVAGE SYSTEM H PROTEIN-RELATED"/>
    <property type="match status" value="1"/>
</dbReference>
<accession>A0A381N6Y6</accession>
<dbReference type="PANTHER" id="PTHR11715">
    <property type="entry name" value="GLYCINE CLEAVAGE SYSTEM H PROTEIN"/>
    <property type="match status" value="1"/>
</dbReference>
<dbReference type="Gene3D" id="2.40.50.100">
    <property type="match status" value="1"/>
</dbReference>
<dbReference type="Pfam" id="PF01597">
    <property type="entry name" value="GCV_H"/>
    <property type="match status" value="1"/>
</dbReference>
<evidence type="ECO:0000313" key="1">
    <source>
        <dbReference type="EMBL" id="SUZ49834.1"/>
    </source>
</evidence>
<dbReference type="EMBL" id="UINC01000137">
    <property type="protein sequence ID" value="SUZ49834.1"/>
    <property type="molecule type" value="Genomic_DNA"/>
</dbReference>
<organism evidence="1">
    <name type="scientific">marine metagenome</name>
    <dbReference type="NCBI Taxonomy" id="408172"/>
    <lineage>
        <taxon>unclassified sequences</taxon>
        <taxon>metagenomes</taxon>
        <taxon>ecological metagenomes</taxon>
    </lineage>
</organism>
<gene>
    <name evidence="1" type="ORF">METZ01_LOCUS2688</name>
</gene>
<dbReference type="InterPro" id="IPR002930">
    <property type="entry name" value="GCV_H"/>
</dbReference>
<dbReference type="GO" id="GO:0009249">
    <property type="term" value="P:protein lipoylation"/>
    <property type="evidence" value="ECO:0007669"/>
    <property type="project" value="TreeGrafter"/>
</dbReference>
<protein>
    <recommendedName>
        <fullName evidence="2">Lipoyl-binding domain-containing protein</fullName>
    </recommendedName>
</protein>
<evidence type="ECO:0008006" key="2">
    <source>
        <dbReference type="Google" id="ProtNLM"/>
    </source>
</evidence>
<dbReference type="GO" id="GO:0019464">
    <property type="term" value="P:glycine decarboxylation via glycine cleavage system"/>
    <property type="evidence" value="ECO:0007669"/>
    <property type="project" value="InterPro"/>
</dbReference>
<dbReference type="SUPFAM" id="SSF51230">
    <property type="entry name" value="Single hybrid motif"/>
    <property type="match status" value="1"/>
</dbReference>
<reference evidence="1" key="1">
    <citation type="submission" date="2018-05" db="EMBL/GenBank/DDBJ databases">
        <authorList>
            <person name="Lanie J.A."/>
            <person name="Ng W.-L."/>
            <person name="Kazmierczak K.M."/>
            <person name="Andrzejewski T.M."/>
            <person name="Davidsen T.M."/>
            <person name="Wayne K.J."/>
            <person name="Tettelin H."/>
            <person name="Glass J.I."/>
            <person name="Rusch D."/>
            <person name="Podicherti R."/>
            <person name="Tsui H.-C.T."/>
            <person name="Winkler M.E."/>
        </authorList>
    </citation>
    <scope>NUCLEOTIDE SEQUENCE</scope>
</reference>
<dbReference type="InterPro" id="IPR011053">
    <property type="entry name" value="Single_hybrid_motif"/>
</dbReference>
<name>A0A381N6Y6_9ZZZZ</name>
<dbReference type="AlphaFoldDB" id="A0A381N6Y6"/>
<dbReference type="CDD" id="cd06848">
    <property type="entry name" value="GCS_H"/>
    <property type="match status" value="1"/>
</dbReference>
<dbReference type="GO" id="GO:0005737">
    <property type="term" value="C:cytoplasm"/>
    <property type="evidence" value="ECO:0007669"/>
    <property type="project" value="TreeGrafter"/>
</dbReference>
<sequence length="150" mass="17092">MTVEEIHYKRSRFSTRLLENRLYTAGHSWLEHEEDDLWRIGFTKFAVRMLGEIVELGYETSTGAKVETGQVIGWTEGFKAVTDIFSPLTGRFEGFNPAVEGQVTLLTSDPYGKGWLFKIRGRPGEDCLDVQGYVTLLDTTIDKMLGQRHE</sequence>
<dbReference type="GO" id="GO:0005960">
    <property type="term" value="C:glycine cleavage complex"/>
    <property type="evidence" value="ECO:0007669"/>
    <property type="project" value="InterPro"/>
</dbReference>
<proteinExistence type="predicted"/>